<dbReference type="EMBL" id="JBANRG010000002">
    <property type="protein sequence ID" value="KAK7470289.1"/>
    <property type="molecule type" value="Genomic_DNA"/>
</dbReference>
<feature type="compositionally biased region" description="Basic and acidic residues" evidence="5">
    <location>
        <begin position="619"/>
        <end position="645"/>
    </location>
</feature>
<evidence type="ECO:0000256" key="5">
    <source>
        <dbReference type="SAM" id="MobiDB-lite"/>
    </source>
</evidence>
<evidence type="ECO:0000256" key="3">
    <source>
        <dbReference type="ARBA" id="ARBA00023054"/>
    </source>
</evidence>
<dbReference type="PANTHER" id="PTHR18921">
    <property type="entry name" value="MYOSIN HEAVY CHAIN - RELATED"/>
    <property type="match status" value="1"/>
</dbReference>
<keyword evidence="3 4" id="KW-0175">Coiled coil</keyword>
<evidence type="ECO:0000313" key="8">
    <source>
        <dbReference type="Proteomes" id="UP001498398"/>
    </source>
</evidence>
<evidence type="ECO:0000256" key="1">
    <source>
        <dbReference type="ARBA" id="ARBA00004555"/>
    </source>
</evidence>
<feature type="region of interest" description="Disordered" evidence="5">
    <location>
        <begin position="619"/>
        <end position="655"/>
    </location>
</feature>
<feature type="region of interest" description="Disordered" evidence="5">
    <location>
        <begin position="1"/>
        <end position="152"/>
    </location>
</feature>
<dbReference type="Proteomes" id="UP001498398">
    <property type="component" value="Unassembled WGS sequence"/>
</dbReference>
<proteinExistence type="predicted"/>
<keyword evidence="2" id="KW-0333">Golgi apparatus</keyword>
<accession>A0ABR1K017</accession>
<evidence type="ECO:0000313" key="7">
    <source>
        <dbReference type="EMBL" id="KAK7470289.1"/>
    </source>
</evidence>
<name>A0ABR1K017_9AGAR</name>
<feature type="region of interest" description="Disordered" evidence="5">
    <location>
        <begin position="285"/>
        <end position="311"/>
    </location>
</feature>
<protein>
    <recommendedName>
        <fullName evidence="6">Up-regulated during septation protein 1 domain-containing protein</fullName>
    </recommendedName>
</protein>
<evidence type="ECO:0000256" key="2">
    <source>
        <dbReference type="ARBA" id="ARBA00023034"/>
    </source>
</evidence>
<feature type="compositionally biased region" description="Polar residues" evidence="5">
    <location>
        <begin position="120"/>
        <end position="133"/>
    </location>
</feature>
<reference evidence="7 8" key="1">
    <citation type="submission" date="2024-01" db="EMBL/GenBank/DDBJ databases">
        <title>A draft genome for the cacao thread blight pathogen Marasmiellus scandens.</title>
        <authorList>
            <person name="Baruah I.K."/>
            <person name="Leung J."/>
            <person name="Bukari Y."/>
            <person name="Amoako-Attah I."/>
            <person name="Meinhardt L.W."/>
            <person name="Bailey B.A."/>
            <person name="Cohen S.P."/>
        </authorList>
    </citation>
    <scope>NUCLEOTIDE SEQUENCE [LARGE SCALE GENOMIC DNA]</scope>
    <source>
        <strain evidence="7 8">GH-19</strain>
    </source>
</reference>
<evidence type="ECO:0000259" key="6">
    <source>
        <dbReference type="Pfam" id="PF15456"/>
    </source>
</evidence>
<feature type="region of interest" description="Disordered" evidence="5">
    <location>
        <begin position="687"/>
        <end position="715"/>
    </location>
</feature>
<dbReference type="Pfam" id="PF15456">
    <property type="entry name" value="Uds1"/>
    <property type="match status" value="1"/>
</dbReference>
<dbReference type="PANTHER" id="PTHR18921:SF2">
    <property type="entry name" value="THYROID RECEPTOR-INTERACTING PROTEIN 11"/>
    <property type="match status" value="1"/>
</dbReference>
<feature type="coiled-coil region" evidence="4">
    <location>
        <begin position="231"/>
        <end position="258"/>
    </location>
</feature>
<dbReference type="InterPro" id="IPR029191">
    <property type="entry name" value="Uds1"/>
</dbReference>
<feature type="compositionally biased region" description="Low complexity" evidence="5">
    <location>
        <begin position="86"/>
        <end position="112"/>
    </location>
</feature>
<feature type="compositionally biased region" description="Pro residues" evidence="5">
    <location>
        <begin position="42"/>
        <end position="58"/>
    </location>
</feature>
<keyword evidence="8" id="KW-1185">Reference proteome</keyword>
<comment type="caution">
    <text evidence="7">The sequence shown here is derived from an EMBL/GenBank/DDBJ whole genome shotgun (WGS) entry which is preliminary data.</text>
</comment>
<feature type="compositionally biased region" description="Low complexity" evidence="5">
    <location>
        <begin position="687"/>
        <end position="697"/>
    </location>
</feature>
<feature type="compositionally biased region" description="Gly residues" evidence="5">
    <location>
        <begin position="293"/>
        <end position="305"/>
    </location>
</feature>
<gene>
    <name evidence="7" type="ORF">VKT23_001721</name>
</gene>
<organism evidence="7 8">
    <name type="scientific">Marasmiellus scandens</name>
    <dbReference type="NCBI Taxonomy" id="2682957"/>
    <lineage>
        <taxon>Eukaryota</taxon>
        <taxon>Fungi</taxon>
        <taxon>Dikarya</taxon>
        <taxon>Basidiomycota</taxon>
        <taxon>Agaricomycotina</taxon>
        <taxon>Agaricomycetes</taxon>
        <taxon>Agaricomycetidae</taxon>
        <taxon>Agaricales</taxon>
        <taxon>Marasmiineae</taxon>
        <taxon>Omphalotaceae</taxon>
        <taxon>Marasmiellus</taxon>
    </lineage>
</organism>
<feature type="coiled-coil region" evidence="4">
    <location>
        <begin position="777"/>
        <end position="846"/>
    </location>
</feature>
<evidence type="ECO:0000256" key="4">
    <source>
        <dbReference type="SAM" id="Coils"/>
    </source>
</evidence>
<feature type="domain" description="Up-regulated during septation protein 1" evidence="6">
    <location>
        <begin position="165"/>
        <end position="276"/>
    </location>
</feature>
<comment type="subcellular location">
    <subcellularLocation>
        <location evidence="1">Golgi apparatus</location>
    </subcellularLocation>
</comment>
<sequence>MNGVRRFLGAAASVTSSSPPDPPPPIQSEPASVPPLSAKPGPTWPPQSPTQQQPPSPYGSPKTTTAALFLRKDKQKPPPLPDDNPLRSSRSSQSAPGSPAQRKSQSSSVSSSPIMRRQPLSPTAGPSSPQTPSKKPATRKPITQVDPEFKRTSGLLNTRDELLLSLLASEAVVDSRDFEILSSEEVDELKKEQQLLSSRIGAMTKKLSLETKIRDAAVSLSKVNAPLKKVSKQTEEQLETANRRVDVAQKELWRVSERAAEVHRKLVEHRAGVLSYSVRSMEKKMTPQSNGMNGYGMNGSDGDSGYGSTPMSPASSMSIMTGSTASNKTRFDGAHLFAGHVDAVVPARLRSPEDAAAEIASLEQKLKDATQSLTAAGKKQAELARDLSLLRLEKEEAVTMLQMELQTAEETIGALEKELPKLEGLDQELEELRVQQRTWEEERRRLSDKESEVENLQQRLDTMEASQAERIGADTLLAEVKETSRQQLEKKDEELRRLRAEREAEREEWDKERRQLEDDRMADLERLQEEVDRAREDEGILLRNANKELDDALAALQSLMQKHRIALYSRDTSLRGLLAAVDEHLETRAKAESEWESLRKKLEEDVKSGFDKREVLSRELEEARREREDARKEVRSRDSRFKDEPTFSPAPSIAFPLPTEYTGDAATIVSALQPLWVSLPSPEARAARFASQQRSMRTPGSPTSSPGAKDSTVAKSLSELDVRSLKILYENRPSHPGSPSTPNPGMFTIESFVARIQALIADDKALIERLVRFAQAHDLLKKNAERAQKLAQESQTALETYQKQVRMLEERNMTLSTKQAAAQDDVAKLQEAVDRISAEKSEIEMQAAEQAETCRQLTEANNTLSGKVLGLADEGAKAQKALKSSLESQLAETQKQLALAQEEIDAMRSSEQSQRIALLDELNTMQTENGQLRAQIRALKK</sequence>
<feature type="coiled-coil region" evidence="4">
    <location>
        <begin position="876"/>
        <end position="910"/>
    </location>
</feature>